<protein>
    <submittedName>
        <fullName evidence="3">S9 family peptidase</fullName>
    </submittedName>
</protein>
<dbReference type="SUPFAM" id="SSF82171">
    <property type="entry name" value="DPP6 N-terminal domain-like"/>
    <property type="match status" value="1"/>
</dbReference>
<evidence type="ECO:0000256" key="1">
    <source>
        <dbReference type="ARBA" id="ARBA00022801"/>
    </source>
</evidence>
<reference evidence="3" key="2">
    <citation type="journal article" date="2021" name="PeerJ">
        <title>Extensive microbial diversity within the chicken gut microbiome revealed by metagenomics and culture.</title>
        <authorList>
            <person name="Gilroy R."/>
            <person name="Ravi A."/>
            <person name="Getino M."/>
            <person name="Pursley I."/>
            <person name="Horton D.L."/>
            <person name="Alikhan N.F."/>
            <person name="Baker D."/>
            <person name="Gharbi K."/>
            <person name="Hall N."/>
            <person name="Watson M."/>
            <person name="Adriaenssens E.M."/>
            <person name="Foster-Nyarko E."/>
            <person name="Jarju S."/>
            <person name="Secka A."/>
            <person name="Antonio M."/>
            <person name="Oren A."/>
            <person name="Chaudhuri R.R."/>
            <person name="La Ragione R."/>
            <person name="Hildebrand F."/>
            <person name="Pallen M.J."/>
        </authorList>
    </citation>
    <scope>NUCLEOTIDE SEQUENCE</scope>
    <source>
        <strain evidence="3">ChiHcec3-11533</strain>
    </source>
</reference>
<dbReference type="PANTHER" id="PTHR42776:SF27">
    <property type="entry name" value="DIPEPTIDYL PEPTIDASE FAMILY MEMBER 6"/>
    <property type="match status" value="1"/>
</dbReference>
<dbReference type="InterPro" id="IPR029058">
    <property type="entry name" value="AB_hydrolase_fold"/>
</dbReference>
<sequence>MKIKMEDLLCFRFLSEPRFVSDHAALFTQTRPGDDQEGYCAQLKIVDLHSGETVWETEEGVSLGRPLDNSQIGFWKREEKNTVFYLEEIVSRRRTSLLTTPLKVLSFEFIDEHRLVALIQVDLEKTEDQPENGAEWEISDELPFLDNARGYVSKLRRSLFLFDLDHGTSHRLTDEFFDTSFYALSQDARTLVFTGKSYQDIATNRDGVFACDLSSEAISTLVEPGIYRVYAAWRIRDKYYMSASLCDRYHASQNPDFYRIEPETGRIVKIAEPDVMVRGLGICSDCRYGGGRNLLTDGDDLYFTAVTMHNNNLYRMSPDGNIVRLPLESGSVDYFDVRDGRVVFVGMRGQRLQELYTYDAQAGEKRVTEINEAFYASHSPLEPQRCDFINDAGQTVQGFVLPPVDFDPNKRYPAVLDIHGGPKTAFGAVYFHEMQCLSSAGYFVLFCNPRGSDGRGNAFGDLIERYGSIDYDDLMLFVDEALKRFPAIDPERLGVTGGSYGGYMTNWIVGHTDRFKAAVTQRGITTYLIDEGCSDGGYTFMPHMYPPSPRINFEKMWDQSPLKYSKQVKTPLLFLHSDKDFRCPLCGALMMYTAIVNNGGTARMCIFKGENHELSRSGKPYNRIRRLREMFQWFDQYLKAEEE</sequence>
<dbReference type="PANTHER" id="PTHR42776">
    <property type="entry name" value="SERINE PEPTIDASE S9 FAMILY MEMBER"/>
    <property type="match status" value="1"/>
</dbReference>
<evidence type="ECO:0000313" key="3">
    <source>
        <dbReference type="EMBL" id="HIU34682.1"/>
    </source>
</evidence>
<dbReference type="AlphaFoldDB" id="A0A9D1ICC6"/>
<dbReference type="GO" id="GO:0006508">
    <property type="term" value="P:proteolysis"/>
    <property type="evidence" value="ECO:0007669"/>
    <property type="project" value="InterPro"/>
</dbReference>
<dbReference type="InterPro" id="IPR001375">
    <property type="entry name" value="Peptidase_S9_cat"/>
</dbReference>
<dbReference type="SUPFAM" id="SSF53474">
    <property type="entry name" value="alpha/beta-Hydrolases"/>
    <property type="match status" value="1"/>
</dbReference>
<comment type="caution">
    <text evidence="3">The sequence shown here is derived from an EMBL/GenBank/DDBJ whole genome shotgun (WGS) entry which is preliminary data.</text>
</comment>
<dbReference type="Pfam" id="PF00326">
    <property type="entry name" value="Peptidase_S9"/>
    <property type="match status" value="1"/>
</dbReference>
<gene>
    <name evidence="3" type="ORF">IAB02_08970</name>
</gene>
<dbReference type="GO" id="GO:0004252">
    <property type="term" value="F:serine-type endopeptidase activity"/>
    <property type="evidence" value="ECO:0007669"/>
    <property type="project" value="TreeGrafter"/>
</dbReference>
<dbReference type="Gene3D" id="3.40.50.1820">
    <property type="entry name" value="alpha/beta hydrolase"/>
    <property type="match status" value="1"/>
</dbReference>
<dbReference type="EMBL" id="DVMU01000195">
    <property type="protein sequence ID" value="HIU34682.1"/>
    <property type="molecule type" value="Genomic_DNA"/>
</dbReference>
<feature type="domain" description="Peptidase S9 prolyl oligopeptidase catalytic" evidence="2">
    <location>
        <begin position="431"/>
        <end position="640"/>
    </location>
</feature>
<keyword evidence="1" id="KW-0378">Hydrolase</keyword>
<evidence type="ECO:0000313" key="4">
    <source>
        <dbReference type="Proteomes" id="UP000824072"/>
    </source>
</evidence>
<accession>A0A9D1ICC6</accession>
<reference evidence="3" key="1">
    <citation type="submission" date="2020-10" db="EMBL/GenBank/DDBJ databases">
        <authorList>
            <person name="Gilroy R."/>
        </authorList>
    </citation>
    <scope>NUCLEOTIDE SEQUENCE</scope>
    <source>
        <strain evidence="3">ChiHcec3-11533</strain>
    </source>
</reference>
<dbReference type="Proteomes" id="UP000824072">
    <property type="component" value="Unassembled WGS sequence"/>
</dbReference>
<name>A0A9D1ICC6_9FIRM</name>
<organism evidence="3 4">
    <name type="scientific">Candidatus Pullichristensenella excrementigallinarum</name>
    <dbReference type="NCBI Taxonomy" id="2840907"/>
    <lineage>
        <taxon>Bacteria</taxon>
        <taxon>Bacillati</taxon>
        <taxon>Bacillota</taxon>
        <taxon>Clostridia</taxon>
        <taxon>Candidatus Pullichristensenella</taxon>
    </lineage>
</organism>
<proteinExistence type="predicted"/>
<evidence type="ECO:0000259" key="2">
    <source>
        <dbReference type="Pfam" id="PF00326"/>
    </source>
</evidence>